<feature type="domain" description="DNA methylase N-4/N-6" evidence="3">
    <location>
        <begin position="3"/>
        <end position="52"/>
    </location>
</feature>
<dbReference type="GO" id="GO:0032259">
    <property type="term" value="P:methylation"/>
    <property type="evidence" value="ECO:0007669"/>
    <property type="project" value="UniProtKB-KW"/>
</dbReference>
<dbReference type="AlphaFoldDB" id="A0A0F9H702"/>
<dbReference type="GO" id="GO:0008170">
    <property type="term" value="F:N-methyltransferase activity"/>
    <property type="evidence" value="ECO:0007669"/>
    <property type="project" value="InterPro"/>
</dbReference>
<comment type="caution">
    <text evidence="4">The sequence shown here is derived from an EMBL/GenBank/DDBJ whole genome shotgun (WGS) entry which is preliminary data.</text>
</comment>
<accession>A0A0F9H702</accession>
<dbReference type="GO" id="GO:0003677">
    <property type="term" value="F:DNA binding"/>
    <property type="evidence" value="ECO:0007669"/>
    <property type="project" value="InterPro"/>
</dbReference>
<keyword evidence="2" id="KW-0808">Transferase</keyword>
<evidence type="ECO:0000259" key="3">
    <source>
        <dbReference type="Pfam" id="PF01555"/>
    </source>
</evidence>
<dbReference type="Gene3D" id="3.40.50.150">
    <property type="entry name" value="Vaccinia Virus protein VP39"/>
    <property type="match status" value="2"/>
</dbReference>
<dbReference type="EMBL" id="LAZR01015910">
    <property type="protein sequence ID" value="KKM06810.1"/>
    <property type="molecule type" value="Genomic_DNA"/>
</dbReference>
<dbReference type="InterPro" id="IPR029063">
    <property type="entry name" value="SAM-dependent_MTases_sf"/>
</dbReference>
<evidence type="ECO:0000313" key="4">
    <source>
        <dbReference type="EMBL" id="KKM06810.1"/>
    </source>
</evidence>
<evidence type="ECO:0000256" key="1">
    <source>
        <dbReference type="ARBA" id="ARBA00022603"/>
    </source>
</evidence>
<dbReference type="Pfam" id="PF01555">
    <property type="entry name" value="N6_N4_Mtase"/>
    <property type="match status" value="1"/>
</dbReference>
<protein>
    <recommendedName>
        <fullName evidence="3">DNA methylase N-4/N-6 domain-containing protein</fullName>
    </recommendedName>
</protein>
<reference evidence="4" key="1">
    <citation type="journal article" date="2015" name="Nature">
        <title>Complex archaea that bridge the gap between prokaryotes and eukaryotes.</title>
        <authorList>
            <person name="Spang A."/>
            <person name="Saw J.H."/>
            <person name="Jorgensen S.L."/>
            <person name="Zaremba-Niedzwiedzka K."/>
            <person name="Martijn J."/>
            <person name="Lind A.E."/>
            <person name="van Eijk R."/>
            <person name="Schleper C."/>
            <person name="Guy L."/>
            <person name="Ettema T.J."/>
        </authorList>
    </citation>
    <scope>NUCLEOTIDE SEQUENCE</scope>
</reference>
<evidence type="ECO:0000256" key="2">
    <source>
        <dbReference type="ARBA" id="ARBA00022679"/>
    </source>
</evidence>
<gene>
    <name evidence="4" type="ORF">LCGC14_1740290</name>
</gene>
<proteinExistence type="predicted"/>
<organism evidence="4">
    <name type="scientific">marine sediment metagenome</name>
    <dbReference type="NCBI Taxonomy" id="412755"/>
    <lineage>
        <taxon>unclassified sequences</taxon>
        <taxon>metagenomes</taxon>
        <taxon>ecological metagenomes</taxon>
    </lineage>
</organism>
<sequence>MYLIEELVKYLTEPGDTIIDPFAGTGTMLLGVLMGRNVALIEIEPQYLEILEQTQQMWKEGVELTVEGEVRGAGRIFVYEGDCRQKLQDIDFLCDAAIFSPPYADTLSSGGETRTRDSDRITPDAIQSYGGKGASSMNLGRLNKFYFQHGMSRVYERLHKRLVSGAPMAIISKDNMQAGVRQFLSTGIIKQAQKNGFELSEWFKWKQPMSSYRAPAEAKGIKTVGDEDILIFRKVG</sequence>
<name>A0A0F9H702_9ZZZZ</name>
<dbReference type="SUPFAM" id="SSF53335">
    <property type="entry name" value="S-adenosyl-L-methionine-dependent methyltransferases"/>
    <property type="match status" value="2"/>
</dbReference>
<dbReference type="InterPro" id="IPR002941">
    <property type="entry name" value="DNA_methylase_N4/N6"/>
</dbReference>
<keyword evidence="1" id="KW-0489">Methyltransferase</keyword>